<keyword evidence="5 10" id="KW-1133">Transmembrane helix</keyword>
<evidence type="ECO:0000313" key="14">
    <source>
        <dbReference type="Proteomes" id="UP001152622"/>
    </source>
</evidence>
<keyword evidence="8" id="KW-0141">cGMP biosynthesis</keyword>
<dbReference type="Gene3D" id="3.30.70.1230">
    <property type="entry name" value="Nucleotide cyclase"/>
    <property type="match status" value="1"/>
</dbReference>
<reference evidence="13" key="1">
    <citation type="journal article" date="2023" name="Science">
        <title>Genome structures resolve the early diversification of teleost fishes.</title>
        <authorList>
            <person name="Parey E."/>
            <person name="Louis A."/>
            <person name="Montfort J."/>
            <person name="Bouchez O."/>
            <person name="Roques C."/>
            <person name="Iampietro C."/>
            <person name="Lluch J."/>
            <person name="Castinel A."/>
            <person name="Donnadieu C."/>
            <person name="Desvignes T."/>
            <person name="Floi Bucao C."/>
            <person name="Jouanno E."/>
            <person name="Wen M."/>
            <person name="Mejri S."/>
            <person name="Dirks R."/>
            <person name="Jansen H."/>
            <person name="Henkel C."/>
            <person name="Chen W.J."/>
            <person name="Zahm M."/>
            <person name="Cabau C."/>
            <person name="Klopp C."/>
            <person name="Thompson A.W."/>
            <person name="Robinson-Rechavi M."/>
            <person name="Braasch I."/>
            <person name="Lecointre G."/>
            <person name="Bobe J."/>
            <person name="Postlethwait J.H."/>
            <person name="Berthelot C."/>
            <person name="Roest Crollius H."/>
            <person name="Guiguen Y."/>
        </authorList>
    </citation>
    <scope>NUCLEOTIDE SEQUENCE</scope>
    <source>
        <strain evidence="13">WJC10195</strain>
    </source>
</reference>
<keyword evidence="4" id="KW-0547">Nucleotide-binding</keyword>
<dbReference type="PROSITE" id="PS50011">
    <property type="entry name" value="PROTEIN_KINASE_DOM"/>
    <property type="match status" value="1"/>
</dbReference>
<protein>
    <recommendedName>
        <fullName evidence="2">guanylate cyclase</fullName>
        <ecNumber evidence="2">4.6.1.2</ecNumber>
    </recommendedName>
</protein>
<evidence type="ECO:0000256" key="10">
    <source>
        <dbReference type="SAM" id="Phobius"/>
    </source>
</evidence>
<feature type="domain" description="Protein kinase" evidence="11">
    <location>
        <begin position="17"/>
        <end position="342"/>
    </location>
</feature>
<evidence type="ECO:0000259" key="12">
    <source>
        <dbReference type="PROSITE" id="PS50125"/>
    </source>
</evidence>
<dbReference type="GO" id="GO:0004672">
    <property type="term" value="F:protein kinase activity"/>
    <property type="evidence" value="ECO:0007669"/>
    <property type="project" value="InterPro"/>
</dbReference>
<dbReference type="PANTHER" id="PTHR11920">
    <property type="entry name" value="GUANYLYL CYCLASE"/>
    <property type="match status" value="1"/>
</dbReference>
<dbReference type="InterPro" id="IPR001054">
    <property type="entry name" value="A/G_cyclase"/>
</dbReference>
<dbReference type="EC" id="4.6.1.2" evidence="2"/>
<dbReference type="InterPro" id="IPR001245">
    <property type="entry name" value="Ser-Thr/Tyr_kinase_cat_dom"/>
</dbReference>
<evidence type="ECO:0000256" key="7">
    <source>
        <dbReference type="ARBA" id="ARBA00023239"/>
    </source>
</evidence>
<evidence type="ECO:0000256" key="4">
    <source>
        <dbReference type="ARBA" id="ARBA00022741"/>
    </source>
</evidence>
<dbReference type="GO" id="GO:0035556">
    <property type="term" value="P:intracellular signal transduction"/>
    <property type="evidence" value="ECO:0007669"/>
    <property type="project" value="InterPro"/>
</dbReference>
<dbReference type="SUPFAM" id="SSF55073">
    <property type="entry name" value="Nucleotide cyclase"/>
    <property type="match status" value="1"/>
</dbReference>
<evidence type="ECO:0000256" key="3">
    <source>
        <dbReference type="ARBA" id="ARBA00022692"/>
    </source>
</evidence>
<dbReference type="GO" id="GO:0005524">
    <property type="term" value="F:ATP binding"/>
    <property type="evidence" value="ECO:0007669"/>
    <property type="project" value="InterPro"/>
</dbReference>
<dbReference type="Gene3D" id="1.10.510.10">
    <property type="entry name" value="Transferase(Phosphotransferase) domain 1"/>
    <property type="match status" value="1"/>
</dbReference>
<dbReference type="PROSITE" id="PS50125">
    <property type="entry name" value="GUANYLATE_CYCLASE_2"/>
    <property type="match status" value="1"/>
</dbReference>
<dbReference type="InterPro" id="IPR050401">
    <property type="entry name" value="Cyclic_nucleotide_synthase"/>
</dbReference>
<name>A0A9Q1IQJ3_SYNKA</name>
<feature type="region of interest" description="Disordered" evidence="9">
    <location>
        <begin position="70"/>
        <end position="92"/>
    </location>
</feature>
<dbReference type="GO" id="GO:0004383">
    <property type="term" value="F:guanylate cyclase activity"/>
    <property type="evidence" value="ECO:0007669"/>
    <property type="project" value="UniProtKB-EC"/>
</dbReference>
<dbReference type="Pfam" id="PF00211">
    <property type="entry name" value="Guanylate_cyc"/>
    <property type="match status" value="1"/>
</dbReference>
<gene>
    <name evidence="13" type="ORF">SKAU_G00270680</name>
</gene>
<dbReference type="GO" id="GO:0004016">
    <property type="term" value="F:adenylate cyclase activity"/>
    <property type="evidence" value="ECO:0007669"/>
    <property type="project" value="TreeGrafter"/>
</dbReference>
<dbReference type="EMBL" id="JAINUF010000010">
    <property type="protein sequence ID" value="KAJ8348479.1"/>
    <property type="molecule type" value="Genomic_DNA"/>
</dbReference>
<comment type="caution">
    <text evidence="13">The sequence shown here is derived from an EMBL/GenBank/DDBJ whole genome shotgun (WGS) entry which is preliminary data.</text>
</comment>
<feature type="domain" description="Guanylate cyclase" evidence="12">
    <location>
        <begin position="279"/>
        <end position="397"/>
    </location>
</feature>
<dbReference type="GO" id="GO:0007168">
    <property type="term" value="P:receptor guanylyl cyclase signaling pathway"/>
    <property type="evidence" value="ECO:0007669"/>
    <property type="project" value="TreeGrafter"/>
</dbReference>
<evidence type="ECO:0000256" key="1">
    <source>
        <dbReference type="ARBA" id="ARBA00004167"/>
    </source>
</evidence>
<keyword evidence="6 10" id="KW-0472">Membrane</keyword>
<comment type="subcellular location">
    <subcellularLocation>
        <location evidence="1">Membrane</location>
        <topology evidence="1">Single-pass membrane protein</topology>
    </subcellularLocation>
</comment>
<keyword evidence="3 10" id="KW-0812">Transmembrane</keyword>
<dbReference type="Pfam" id="PF07714">
    <property type="entry name" value="PK_Tyr_Ser-Thr"/>
    <property type="match status" value="1"/>
</dbReference>
<evidence type="ECO:0000256" key="8">
    <source>
        <dbReference type="ARBA" id="ARBA00023293"/>
    </source>
</evidence>
<feature type="transmembrane region" description="Helical" evidence="10">
    <location>
        <begin position="6"/>
        <end position="29"/>
    </location>
</feature>
<dbReference type="InterPro" id="IPR000719">
    <property type="entry name" value="Prot_kinase_dom"/>
</dbReference>
<dbReference type="InterPro" id="IPR011009">
    <property type="entry name" value="Kinase-like_dom_sf"/>
</dbReference>
<evidence type="ECO:0000256" key="5">
    <source>
        <dbReference type="ARBA" id="ARBA00022989"/>
    </source>
</evidence>
<dbReference type="GO" id="GO:0001653">
    <property type="term" value="F:peptide receptor activity"/>
    <property type="evidence" value="ECO:0007669"/>
    <property type="project" value="TreeGrafter"/>
</dbReference>
<sequence>MGVDPFFVLSIFLSVSLLVLILVGTSFFIRRRISKIRMVCGPNKILLTLADVTFINPSLSNKKLSIAESKSSDMSPSDADHSMKSPYSPATHENSNGAIYEMKDIRHENVNPFLGFFHDCGLFAIVTEFCSRRSLQDLLHNENVKLDWMFKSSLLLDLTKGMKYLHHRELCHGRLKSRNCVVDVRFVLKITDYGYKEVLEAQRIPYVQPPPEELLWTAPELLRGLTPGVSGSMAGDVYSFSIIVQEVVFRGPPFCMLGLSAHGRAQSWDEQPEKRPVFDQIFDQFKNVNKGKKTNILDSMLRMLEQYSSNLEELIRERTMEMEIEKQKTEKLLTQMLSHVETIGDAYMVVSGLPVPYEDRYAAEISNMTLDILSAVGTFKMRHMPNVPVRIHIGLHTDERVTLHKPHGVL</sequence>
<evidence type="ECO:0000259" key="11">
    <source>
        <dbReference type="PROSITE" id="PS50011"/>
    </source>
</evidence>
<keyword evidence="14" id="KW-1185">Reference proteome</keyword>
<dbReference type="AlphaFoldDB" id="A0A9Q1IQJ3"/>
<dbReference type="OrthoDB" id="1890790at2759"/>
<evidence type="ECO:0000313" key="13">
    <source>
        <dbReference type="EMBL" id="KAJ8348479.1"/>
    </source>
</evidence>
<keyword evidence="7" id="KW-0456">Lyase</keyword>
<accession>A0A9Q1IQJ3</accession>
<proteinExistence type="predicted"/>
<dbReference type="InterPro" id="IPR029787">
    <property type="entry name" value="Nucleotide_cyclase"/>
</dbReference>
<evidence type="ECO:0000256" key="6">
    <source>
        <dbReference type="ARBA" id="ARBA00023136"/>
    </source>
</evidence>
<evidence type="ECO:0000256" key="9">
    <source>
        <dbReference type="SAM" id="MobiDB-lite"/>
    </source>
</evidence>
<dbReference type="SUPFAM" id="SSF56112">
    <property type="entry name" value="Protein kinase-like (PK-like)"/>
    <property type="match status" value="1"/>
</dbReference>
<dbReference type="Proteomes" id="UP001152622">
    <property type="component" value="Chromosome 10"/>
</dbReference>
<dbReference type="GO" id="GO:0005886">
    <property type="term" value="C:plasma membrane"/>
    <property type="evidence" value="ECO:0007669"/>
    <property type="project" value="TreeGrafter"/>
</dbReference>
<evidence type="ECO:0000256" key="2">
    <source>
        <dbReference type="ARBA" id="ARBA00012202"/>
    </source>
</evidence>
<dbReference type="PANTHER" id="PTHR11920:SF462">
    <property type="entry name" value="GUANYLATE CYCLASE"/>
    <property type="match status" value="1"/>
</dbReference>
<organism evidence="13 14">
    <name type="scientific">Synaphobranchus kaupii</name>
    <name type="common">Kaup's arrowtooth eel</name>
    <dbReference type="NCBI Taxonomy" id="118154"/>
    <lineage>
        <taxon>Eukaryota</taxon>
        <taxon>Metazoa</taxon>
        <taxon>Chordata</taxon>
        <taxon>Craniata</taxon>
        <taxon>Vertebrata</taxon>
        <taxon>Euteleostomi</taxon>
        <taxon>Actinopterygii</taxon>
        <taxon>Neopterygii</taxon>
        <taxon>Teleostei</taxon>
        <taxon>Anguilliformes</taxon>
        <taxon>Synaphobranchidae</taxon>
        <taxon>Synaphobranchus</taxon>
    </lineage>
</organism>